<accession>A0A814DUA7</accession>
<dbReference type="AlphaFoldDB" id="A0A814DUA7"/>
<dbReference type="OrthoDB" id="119028at2759"/>
<name>A0A814DUA7_9BILA</name>
<keyword evidence="2" id="KW-1185">Reference proteome</keyword>
<sequence length="139" mass="16454">MIAGIIDFDRHFHPIAVAICSRETALDYEFFFRSIFKNNKSYVPKIMCWAHAERATTKKLLFIKNPRVRDNITQDLYALQSSYSQPKFNIGYKLFKEKWKSVEGMRKFFDDYFEREWISLTNQGWFEGLAPGYPSTNNA</sequence>
<dbReference type="Proteomes" id="UP000663879">
    <property type="component" value="Unassembled WGS sequence"/>
</dbReference>
<gene>
    <name evidence="1" type="ORF">OXX778_LOCUS14417</name>
</gene>
<evidence type="ECO:0000313" key="1">
    <source>
        <dbReference type="EMBL" id="CAF0960418.1"/>
    </source>
</evidence>
<evidence type="ECO:0008006" key="3">
    <source>
        <dbReference type="Google" id="ProtNLM"/>
    </source>
</evidence>
<dbReference type="EMBL" id="CAJNOC010002965">
    <property type="protein sequence ID" value="CAF0960418.1"/>
    <property type="molecule type" value="Genomic_DNA"/>
</dbReference>
<protein>
    <recommendedName>
        <fullName evidence="3">MULE transposase domain-containing protein</fullName>
    </recommendedName>
</protein>
<proteinExistence type="predicted"/>
<evidence type="ECO:0000313" key="2">
    <source>
        <dbReference type="Proteomes" id="UP000663879"/>
    </source>
</evidence>
<comment type="caution">
    <text evidence="1">The sequence shown here is derived from an EMBL/GenBank/DDBJ whole genome shotgun (WGS) entry which is preliminary data.</text>
</comment>
<reference evidence="1" key="1">
    <citation type="submission" date="2021-02" db="EMBL/GenBank/DDBJ databases">
        <authorList>
            <person name="Nowell W R."/>
        </authorList>
    </citation>
    <scope>NUCLEOTIDE SEQUENCE</scope>
    <source>
        <strain evidence="1">Ploen Becks lab</strain>
    </source>
</reference>
<organism evidence="1 2">
    <name type="scientific">Brachionus calyciflorus</name>
    <dbReference type="NCBI Taxonomy" id="104777"/>
    <lineage>
        <taxon>Eukaryota</taxon>
        <taxon>Metazoa</taxon>
        <taxon>Spiralia</taxon>
        <taxon>Gnathifera</taxon>
        <taxon>Rotifera</taxon>
        <taxon>Eurotatoria</taxon>
        <taxon>Monogononta</taxon>
        <taxon>Pseudotrocha</taxon>
        <taxon>Ploima</taxon>
        <taxon>Brachionidae</taxon>
        <taxon>Brachionus</taxon>
    </lineage>
</organism>